<accession>A0ABW1VV20</accession>
<protein>
    <recommendedName>
        <fullName evidence="3">Phage protein</fullName>
    </recommendedName>
</protein>
<name>A0ABW1VV20_9GAMM</name>
<dbReference type="EMBL" id="JBHSUB010000006">
    <property type="protein sequence ID" value="MFC6377579.1"/>
    <property type="molecule type" value="Genomic_DNA"/>
</dbReference>
<reference evidence="2" key="1">
    <citation type="journal article" date="2019" name="Int. J. Syst. Evol. Microbiol.">
        <title>The Global Catalogue of Microorganisms (GCM) 10K type strain sequencing project: providing services to taxonomists for standard genome sequencing and annotation.</title>
        <authorList>
            <consortium name="The Broad Institute Genomics Platform"/>
            <consortium name="The Broad Institute Genome Sequencing Center for Infectious Disease"/>
            <person name="Wu L."/>
            <person name="Ma J."/>
        </authorList>
    </citation>
    <scope>NUCLEOTIDE SEQUENCE [LARGE SCALE GENOMIC DNA]</scope>
    <source>
        <strain evidence="2">CGMCC 1.18518</strain>
    </source>
</reference>
<evidence type="ECO:0000313" key="2">
    <source>
        <dbReference type="Proteomes" id="UP001596230"/>
    </source>
</evidence>
<keyword evidence="2" id="KW-1185">Reference proteome</keyword>
<gene>
    <name evidence="1" type="ORF">ACFP9W_05655</name>
</gene>
<organism evidence="1 2">
    <name type="scientific">Tatumella terrea</name>
    <dbReference type="NCBI Taxonomy" id="419007"/>
    <lineage>
        <taxon>Bacteria</taxon>
        <taxon>Pseudomonadati</taxon>
        <taxon>Pseudomonadota</taxon>
        <taxon>Gammaproteobacteria</taxon>
        <taxon>Enterobacterales</taxon>
        <taxon>Erwiniaceae</taxon>
        <taxon>Tatumella</taxon>
    </lineage>
</organism>
<dbReference type="RefSeq" id="WP_385948612.1">
    <property type="nucleotide sequence ID" value="NZ_JBHSUB010000006.1"/>
</dbReference>
<sequence>MTALILSAYATISRGRQYVGMMASPLPLSLRDVDTYLTSRPVTIDRELLEEAIFALDDVYRDEWANDQSDEDEGDDEG</sequence>
<comment type="caution">
    <text evidence="1">The sequence shown here is derived from an EMBL/GenBank/DDBJ whole genome shotgun (WGS) entry which is preliminary data.</text>
</comment>
<proteinExistence type="predicted"/>
<evidence type="ECO:0008006" key="3">
    <source>
        <dbReference type="Google" id="ProtNLM"/>
    </source>
</evidence>
<dbReference type="Proteomes" id="UP001596230">
    <property type="component" value="Unassembled WGS sequence"/>
</dbReference>
<evidence type="ECO:0000313" key="1">
    <source>
        <dbReference type="EMBL" id="MFC6377579.1"/>
    </source>
</evidence>